<evidence type="ECO:0000313" key="3">
    <source>
        <dbReference type="Proteomes" id="UP000051184"/>
    </source>
</evidence>
<protein>
    <submittedName>
        <fullName evidence="2">Cysteine-rich secretory protein family protein</fullName>
    </submittedName>
</protein>
<accession>A0A0N7MBZ6</accession>
<sequence>MSNLDFTRTRTQKPRFRVWALAVMLLTALFAIPSFVQAEPVRDVANMTNQYRAKYGLKPLHISRNLERVAEAHGEDMARYSFFSHSGSDGSDIGDRALRAGYQYCVIAENIAQGHRSPQAVTRGWIKSPGHRQNILDSDVTEIGVTRGRGNTWVMVLGSRTC</sequence>
<reference evidence="3" key="1">
    <citation type="submission" date="2015-09" db="EMBL/GenBank/DDBJ databases">
        <authorList>
            <person name="Rodrigo-Torres Lidia"/>
            <person name="Arahal R.David."/>
        </authorList>
    </citation>
    <scope>NUCLEOTIDE SEQUENCE [LARGE SCALE GENOMIC DNA]</scope>
    <source>
        <strain evidence="3">CECT 5114</strain>
    </source>
</reference>
<feature type="domain" description="SCP" evidence="1">
    <location>
        <begin position="46"/>
        <end position="151"/>
    </location>
</feature>
<dbReference type="InterPro" id="IPR035940">
    <property type="entry name" value="CAP_sf"/>
</dbReference>
<dbReference type="AlphaFoldDB" id="A0A0N7MBZ6"/>
<organism evidence="2 3">
    <name type="scientific">Cognatishimia activa</name>
    <dbReference type="NCBI Taxonomy" id="1715691"/>
    <lineage>
        <taxon>Bacteria</taxon>
        <taxon>Pseudomonadati</taxon>
        <taxon>Pseudomonadota</taxon>
        <taxon>Alphaproteobacteria</taxon>
        <taxon>Rhodobacterales</taxon>
        <taxon>Paracoccaceae</taxon>
        <taxon>Cognatishimia</taxon>
    </lineage>
</organism>
<dbReference type="Gene3D" id="3.40.33.10">
    <property type="entry name" value="CAP"/>
    <property type="match status" value="1"/>
</dbReference>
<name>A0A0N7MBZ6_9RHOB</name>
<dbReference type="PANTHER" id="PTHR31157">
    <property type="entry name" value="SCP DOMAIN-CONTAINING PROTEIN"/>
    <property type="match status" value="1"/>
</dbReference>
<dbReference type="STRING" id="1715691.TA5113_01439"/>
<dbReference type="PANTHER" id="PTHR31157:SF1">
    <property type="entry name" value="SCP DOMAIN-CONTAINING PROTEIN"/>
    <property type="match status" value="1"/>
</dbReference>
<dbReference type="Pfam" id="PF00188">
    <property type="entry name" value="CAP"/>
    <property type="match status" value="1"/>
</dbReference>
<dbReference type="RefSeq" id="WP_245627177.1">
    <property type="nucleotide sequence ID" value="NZ_CYTO01000009.1"/>
</dbReference>
<dbReference type="CDD" id="cd05379">
    <property type="entry name" value="CAP_bacterial"/>
    <property type="match status" value="1"/>
</dbReference>
<proteinExistence type="predicted"/>
<dbReference type="InterPro" id="IPR014044">
    <property type="entry name" value="CAP_dom"/>
</dbReference>
<dbReference type="Proteomes" id="UP000051184">
    <property type="component" value="Unassembled WGS sequence"/>
</dbReference>
<evidence type="ECO:0000259" key="1">
    <source>
        <dbReference type="Pfam" id="PF00188"/>
    </source>
</evidence>
<gene>
    <name evidence="2" type="ORF">TA5114_02610</name>
</gene>
<keyword evidence="3" id="KW-1185">Reference proteome</keyword>
<evidence type="ECO:0000313" key="2">
    <source>
        <dbReference type="EMBL" id="CUK26792.1"/>
    </source>
</evidence>
<dbReference type="SUPFAM" id="SSF55797">
    <property type="entry name" value="PR-1-like"/>
    <property type="match status" value="1"/>
</dbReference>
<dbReference type="EMBL" id="CYUE01000020">
    <property type="protein sequence ID" value="CUK26792.1"/>
    <property type="molecule type" value="Genomic_DNA"/>
</dbReference>